<feature type="compositionally biased region" description="Low complexity" evidence="1">
    <location>
        <begin position="199"/>
        <end position="209"/>
    </location>
</feature>
<evidence type="ECO:0000256" key="1">
    <source>
        <dbReference type="SAM" id="MobiDB-lite"/>
    </source>
</evidence>
<comment type="caution">
    <text evidence="2">The sequence shown here is derived from an EMBL/GenBank/DDBJ whole genome shotgun (WGS) entry which is preliminary data.</text>
</comment>
<evidence type="ECO:0000313" key="3">
    <source>
        <dbReference type="Proteomes" id="UP001153069"/>
    </source>
</evidence>
<keyword evidence="3" id="KW-1185">Reference proteome</keyword>
<dbReference type="Proteomes" id="UP001153069">
    <property type="component" value="Unassembled WGS sequence"/>
</dbReference>
<sequence length="227" mass="22943">MPYETVQEKVVQERRVRVCARCRNPIADNANRGTANVVGSLSGSLGASLGGSMLLGSVLGPVGAIGGAIAGSFAGARAGRDASNKVVDVVESQQDSLCPACRKVTDSYNKKDNQQGGQTLGNGQPLGGGQRLGGGAPARNSFSNSQQQSSGQTLGGGQRLGSGEPVRPGDRIGEAANAAGRGINNGLSWMKQSVTDVVDSVKNNGNNNSNDDKNQGGGNGPHTSGVL</sequence>
<proteinExistence type="predicted"/>
<dbReference type="EMBL" id="CAICTM010000306">
    <property type="protein sequence ID" value="CAB9507455.1"/>
    <property type="molecule type" value="Genomic_DNA"/>
</dbReference>
<feature type="region of interest" description="Disordered" evidence="1">
    <location>
        <begin position="107"/>
        <end position="173"/>
    </location>
</feature>
<feature type="compositionally biased region" description="Low complexity" evidence="1">
    <location>
        <begin position="139"/>
        <end position="152"/>
    </location>
</feature>
<dbReference type="AlphaFoldDB" id="A0A9N8DVI7"/>
<evidence type="ECO:0000313" key="2">
    <source>
        <dbReference type="EMBL" id="CAB9507455.1"/>
    </source>
</evidence>
<feature type="compositionally biased region" description="Gly residues" evidence="1">
    <location>
        <begin position="118"/>
        <end position="136"/>
    </location>
</feature>
<organism evidence="2 3">
    <name type="scientific">Seminavis robusta</name>
    <dbReference type="NCBI Taxonomy" id="568900"/>
    <lineage>
        <taxon>Eukaryota</taxon>
        <taxon>Sar</taxon>
        <taxon>Stramenopiles</taxon>
        <taxon>Ochrophyta</taxon>
        <taxon>Bacillariophyta</taxon>
        <taxon>Bacillariophyceae</taxon>
        <taxon>Bacillariophycidae</taxon>
        <taxon>Naviculales</taxon>
        <taxon>Naviculaceae</taxon>
        <taxon>Seminavis</taxon>
    </lineage>
</organism>
<evidence type="ECO:0008006" key="4">
    <source>
        <dbReference type="Google" id="ProtNLM"/>
    </source>
</evidence>
<gene>
    <name evidence="2" type="ORF">SEMRO_307_G113260.1</name>
</gene>
<protein>
    <recommendedName>
        <fullName evidence="4">Glycine zipper domain-containing protein</fullName>
    </recommendedName>
</protein>
<reference evidence="2" key="1">
    <citation type="submission" date="2020-06" db="EMBL/GenBank/DDBJ databases">
        <authorList>
            <consortium name="Plant Systems Biology data submission"/>
        </authorList>
    </citation>
    <scope>NUCLEOTIDE SEQUENCE</scope>
    <source>
        <strain evidence="2">D6</strain>
    </source>
</reference>
<feature type="region of interest" description="Disordered" evidence="1">
    <location>
        <begin position="199"/>
        <end position="227"/>
    </location>
</feature>
<name>A0A9N8DVI7_9STRA</name>
<accession>A0A9N8DVI7</accession>